<dbReference type="SMART" id="SM00211">
    <property type="entry name" value="TY"/>
    <property type="match status" value="3"/>
</dbReference>
<comment type="caution">
    <text evidence="10">The sequence shown here is derived from an EMBL/GenBank/DDBJ whole genome shotgun (WGS) entry which is preliminary data.</text>
</comment>
<comment type="subcellular location">
    <subcellularLocation>
        <location evidence="1">Secreted</location>
    </subcellularLocation>
</comment>
<keyword evidence="2" id="KW-0964">Secreted</keyword>
<dbReference type="PROSITE" id="PS51162">
    <property type="entry name" value="THYROGLOBULIN_1_2"/>
    <property type="match status" value="3"/>
</dbReference>
<evidence type="ECO:0000256" key="4">
    <source>
        <dbReference type="ARBA" id="ARBA00023157"/>
    </source>
</evidence>
<feature type="signal peptide" evidence="8">
    <location>
        <begin position="1"/>
        <end position="23"/>
    </location>
</feature>
<dbReference type="CDD" id="cd00191">
    <property type="entry name" value="TY"/>
    <property type="match status" value="3"/>
</dbReference>
<evidence type="ECO:0000256" key="1">
    <source>
        <dbReference type="ARBA" id="ARBA00004613"/>
    </source>
</evidence>
<dbReference type="AlphaFoldDB" id="A0AAN8B7R5"/>
<feature type="disulfide bond" evidence="6">
    <location>
        <begin position="116"/>
        <end position="123"/>
    </location>
</feature>
<evidence type="ECO:0000256" key="7">
    <source>
        <dbReference type="SAM" id="MobiDB-lite"/>
    </source>
</evidence>
<feature type="compositionally biased region" description="Polar residues" evidence="7">
    <location>
        <begin position="172"/>
        <end position="216"/>
    </location>
</feature>
<dbReference type="InterPro" id="IPR052001">
    <property type="entry name" value="MHC-II_Gamma/Thyroglobulin"/>
</dbReference>
<comment type="caution">
    <text evidence="6">Lacks conserved residue(s) required for the propagation of feature annotation.</text>
</comment>
<keyword evidence="4 6" id="KW-1015">Disulfide bond</keyword>
<evidence type="ECO:0000256" key="8">
    <source>
        <dbReference type="SAM" id="SignalP"/>
    </source>
</evidence>
<evidence type="ECO:0000256" key="3">
    <source>
        <dbReference type="ARBA" id="ARBA00022729"/>
    </source>
</evidence>
<feature type="domain" description="Thyroglobulin type-1" evidence="9">
    <location>
        <begin position="285"/>
        <end position="341"/>
    </location>
</feature>
<feature type="chain" id="PRO_5042837331" description="Thyroglobulin type-1 domain-containing protein" evidence="8">
    <location>
        <begin position="24"/>
        <end position="379"/>
    </location>
</feature>
<dbReference type="Proteomes" id="UP001335648">
    <property type="component" value="Unassembled WGS sequence"/>
</dbReference>
<feature type="region of interest" description="Disordered" evidence="7">
    <location>
        <begin position="156"/>
        <end position="216"/>
    </location>
</feature>
<sequence length="379" mass="40214">MARLLSITCILISCCCCLTESRASEYQLDSDTLSQCELLRGVAVAGQQGEVPHCTHDGSFRSVQCSGQAQCWCVDAAGQEVVGTRTGSSALHCPSPCRQQAALRCSPAGLFEEVQCDASRGQCWCVDQEGEELYGTREDGTPQRCPGSCEVRSRRLLHSPPPPLPPPLSAPQTAASCPSSANSSTPQTAPSWTCCSPSTGSQKPSTRSPASGSFSPAVSSYCFCADGRGRELEHTGVELLLPEVYDSVFSGRRSGRSFSQSNLYRILQRRLLGVRLALTGHFRCPSPCETELRAAMAASSVYLPSCEGGGAFSPRQCGGGQCWCSDPEGREVPCGPSSSDCLSQRRLVFSRLFSGPAPSHTMRPPSPPCLPLPPPPDGG</sequence>
<feature type="compositionally biased region" description="Pro residues" evidence="7">
    <location>
        <begin position="159"/>
        <end position="169"/>
    </location>
</feature>
<dbReference type="EMBL" id="JAULUE010002064">
    <property type="protein sequence ID" value="KAK5879495.1"/>
    <property type="molecule type" value="Genomic_DNA"/>
</dbReference>
<evidence type="ECO:0000313" key="11">
    <source>
        <dbReference type="Proteomes" id="UP001335648"/>
    </source>
</evidence>
<proteinExistence type="predicted"/>
<protein>
    <recommendedName>
        <fullName evidence="9">Thyroglobulin type-1 domain-containing protein</fullName>
    </recommendedName>
</protein>
<feature type="domain" description="Thyroglobulin type-1" evidence="9">
    <location>
        <begin position="33"/>
        <end position="93"/>
    </location>
</feature>
<evidence type="ECO:0000256" key="2">
    <source>
        <dbReference type="ARBA" id="ARBA00022525"/>
    </source>
</evidence>
<feature type="compositionally biased region" description="Pro residues" evidence="7">
    <location>
        <begin position="364"/>
        <end position="379"/>
    </location>
</feature>
<dbReference type="InterPro" id="IPR036857">
    <property type="entry name" value="Thyroglobulin_1_sf"/>
</dbReference>
<feature type="disulfide bond" evidence="6">
    <location>
        <begin position="73"/>
        <end position="93"/>
    </location>
</feature>
<evidence type="ECO:0000313" key="10">
    <source>
        <dbReference type="EMBL" id="KAK5879495.1"/>
    </source>
</evidence>
<reference evidence="10 11" key="1">
    <citation type="journal article" date="2023" name="Mol. Biol. Evol.">
        <title>Genomics of Secondarily Temperate Adaptation in the Only Non-Antarctic Icefish.</title>
        <authorList>
            <person name="Rivera-Colon A.G."/>
            <person name="Rayamajhi N."/>
            <person name="Minhas B.F."/>
            <person name="Madrigal G."/>
            <person name="Bilyk K.T."/>
            <person name="Yoon V."/>
            <person name="Hune M."/>
            <person name="Gregory S."/>
            <person name="Cheng C.H.C."/>
            <person name="Catchen J.M."/>
        </authorList>
    </citation>
    <scope>NUCLEOTIDE SEQUENCE [LARGE SCALE GENOMIC DNA]</scope>
    <source>
        <strain evidence="10">JC2023a</strain>
    </source>
</reference>
<feature type="disulfide bond" evidence="6">
    <location>
        <begin position="125"/>
        <end position="145"/>
    </location>
</feature>
<keyword evidence="5" id="KW-0325">Glycoprotein</keyword>
<evidence type="ECO:0000256" key="5">
    <source>
        <dbReference type="ARBA" id="ARBA00023180"/>
    </source>
</evidence>
<evidence type="ECO:0000259" key="9">
    <source>
        <dbReference type="PROSITE" id="PS51162"/>
    </source>
</evidence>
<dbReference type="InterPro" id="IPR000716">
    <property type="entry name" value="Thyroglobulin_1"/>
</dbReference>
<organism evidence="10 11">
    <name type="scientific">Champsocephalus esox</name>
    <name type="common">pike icefish</name>
    <dbReference type="NCBI Taxonomy" id="159716"/>
    <lineage>
        <taxon>Eukaryota</taxon>
        <taxon>Metazoa</taxon>
        <taxon>Chordata</taxon>
        <taxon>Craniata</taxon>
        <taxon>Vertebrata</taxon>
        <taxon>Euteleostomi</taxon>
        <taxon>Actinopterygii</taxon>
        <taxon>Neopterygii</taxon>
        <taxon>Teleostei</taxon>
        <taxon>Neoteleostei</taxon>
        <taxon>Acanthomorphata</taxon>
        <taxon>Eupercaria</taxon>
        <taxon>Perciformes</taxon>
        <taxon>Notothenioidei</taxon>
        <taxon>Channichthyidae</taxon>
        <taxon>Champsocephalus</taxon>
    </lineage>
</organism>
<keyword evidence="11" id="KW-1185">Reference proteome</keyword>
<dbReference type="Gene3D" id="4.10.800.10">
    <property type="entry name" value="Thyroglobulin type-1"/>
    <property type="match status" value="3"/>
</dbReference>
<name>A0AAN8B7R5_9TELE</name>
<feature type="region of interest" description="Disordered" evidence="7">
    <location>
        <begin position="354"/>
        <end position="379"/>
    </location>
</feature>
<dbReference type="PANTHER" id="PTHR14093">
    <property type="entry name" value="HLA CLASS II GAMMA CHAIN"/>
    <property type="match status" value="1"/>
</dbReference>
<gene>
    <name evidence="10" type="ORF">CesoFtcFv8_022604</name>
</gene>
<accession>A0AAN8B7R5</accession>
<feature type="domain" description="Thyroglobulin type-1" evidence="9">
    <location>
        <begin position="94"/>
        <end position="145"/>
    </location>
</feature>
<dbReference type="Pfam" id="PF00086">
    <property type="entry name" value="Thyroglobulin_1"/>
    <property type="match status" value="3"/>
</dbReference>
<keyword evidence="3 8" id="KW-0732">Signal</keyword>
<dbReference type="SUPFAM" id="SSF57610">
    <property type="entry name" value="Thyroglobulin type-1 domain"/>
    <property type="match status" value="3"/>
</dbReference>
<dbReference type="GO" id="GO:0005576">
    <property type="term" value="C:extracellular region"/>
    <property type="evidence" value="ECO:0007669"/>
    <property type="project" value="UniProtKB-SubCell"/>
</dbReference>
<evidence type="ECO:0000256" key="6">
    <source>
        <dbReference type="PROSITE-ProRule" id="PRU00500"/>
    </source>
</evidence>
<dbReference type="PANTHER" id="PTHR14093:SF19">
    <property type="entry name" value="THYROGLOBULIN"/>
    <property type="match status" value="1"/>
</dbReference>